<organism evidence="1 2">
    <name type="scientific">Clunio marinus</name>
    <dbReference type="NCBI Taxonomy" id="568069"/>
    <lineage>
        <taxon>Eukaryota</taxon>
        <taxon>Metazoa</taxon>
        <taxon>Ecdysozoa</taxon>
        <taxon>Arthropoda</taxon>
        <taxon>Hexapoda</taxon>
        <taxon>Insecta</taxon>
        <taxon>Pterygota</taxon>
        <taxon>Neoptera</taxon>
        <taxon>Endopterygota</taxon>
        <taxon>Diptera</taxon>
        <taxon>Nematocera</taxon>
        <taxon>Chironomoidea</taxon>
        <taxon>Chironomidae</taxon>
        <taxon>Clunio</taxon>
    </lineage>
</organism>
<dbReference type="Proteomes" id="UP000183832">
    <property type="component" value="Unassembled WGS sequence"/>
</dbReference>
<evidence type="ECO:0000313" key="1">
    <source>
        <dbReference type="EMBL" id="CRL06468.1"/>
    </source>
</evidence>
<gene>
    <name evidence="1" type="ORF">CLUMA_CG019770</name>
</gene>
<accession>A0A1J1J3W1</accession>
<evidence type="ECO:0000313" key="2">
    <source>
        <dbReference type="Proteomes" id="UP000183832"/>
    </source>
</evidence>
<sequence>MKVLQFAESNRIKLDWYRCHSENNSGNGNLLTKCFDLNDIEPRFCHLNFNENDITIIGYYC</sequence>
<name>A0A1J1J3W1_9DIPT</name>
<reference evidence="1 2" key="1">
    <citation type="submission" date="2015-04" db="EMBL/GenBank/DDBJ databases">
        <authorList>
            <person name="Syromyatnikov M.Y."/>
            <person name="Popov V.N."/>
        </authorList>
    </citation>
    <scope>NUCLEOTIDE SEQUENCE [LARGE SCALE GENOMIC DNA]</scope>
</reference>
<keyword evidence="2" id="KW-1185">Reference proteome</keyword>
<protein>
    <submittedName>
        <fullName evidence="1">CLUMA_CG019770, isoform A</fullName>
    </submittedName>
</protein>
<dbReference type="EMBL" id="CVRI01000067">
    <property type="protein sequence ID" value="CRL06468.1"/>
    <property type="molecule type" value="Genomic_DNA"/>
</dbReference>
<dbReference type="AlphaFoldDB" id="A0A1J1J3W1"/>
<proteinExistence type="predicted"/>